<proteinExistence type="predicted"/>
<dbReference type="InterPro" id="IPR003777">
    <property type="entry name" value="XdhC_CoxI"/>
</dbReference>
<accession>A0A9X2IFS7</accession>
<evidence type="ECO:0000313" key="4">
    <source>
        <dbReference type="EMBL" id="MCM0620829.1"/>
    </source>
</evidence>
<dbReference type="EMBL" id="JAMOIL010000012">
    <property type="protein sequence ID" value="MCM0620829.1"/>
    <property type="molecule type" value="Genomic_DNA"/>
</dbReference>
<feature type="region of interest" description="Disordered" evidence="1">
    <location>
        <begin position="367"/>
        <end position="394"/>
    </location>
</feature>
<dbReference type="Pfam" id="PF02625">
    <property type="entry name" value="XdhC_CoxI"/>
    <property type="match status" value="2"/>
</dbReference>
<dbReference type="InterPro" id="IPR027051">
    <property type="entry name" value="XdhC_Rossmann_dom"/>
</dbReference>
<evidence type="ECO:0000259" key="2">
    <source>
        <dbReference type="Pfam" id="PF02625"/>
    </source>
</evidence>
<protein>
    <submittedName>
        <fullName evidence="4">XdhC family protein</fullName>
    </submittedName>
</protein>
<comment type="caution">
    <text evidence="4">The sequence shown here is derived from an EMBL/GenBank/DDBJ whole genome shotgun (WGS) entry which is preliminary data.</text>
</comment>
<evidence type="ECO:0000256" key="1">
    <source>
        <dbReference type="SAM" id="MobiDB-lite"/>
    </source>
</evidence>
<organism evidence="4 5">
    <name type="scientific">Nocardioides bruguierae</name>
    <dbReference type="NCBI Taxonomy" id="2945102"/>
    <lineage>
        <taxon>Bacteria</taxon>
        <taxon>Bacillati</taxon>
        <taxon>Actinomycetota</taxon>
        <taxon>Actinomycetes</taxon>
        <taxon>Propionibacteriales</taxon>
        <taxon>Nocardioidaceae</taxon>
        <taxon>Nocardioides</taxon>
    </lineage>
</organism>
<dbReference type="Gene3D" id="3.40.50.720">
    <property type="entry name" value="NAD(P)-binding Rossmann-like Domain"/>
    <property type="match status" value="1"/>
</dbReference>
<dbReference type="RefSeq" id="WP_250827365.1">
    <property type="nucleotide sequence ID" value="NZ_JAMOIL010000012.1"/>
</dbReference>
<feature type="domain" description="XdhC- CoxI" evidence="2">
    <location>
        <begin position="16"/>
        <end position="86"/>
    </location>
</feature>
<dbReference type="AlphaFoldDB" id="A0A9X2IFS7"/>
<gene>
    <name evidence="4" type="ORF">M8330_11065</name>
</gene>
<name>A0A9X2IFS7_9ACTN</name>
<dbReference type="PANTHER" id="PTHR30388:SF4">
    <property type="entry name" value="MOLYBDENUM COFACTOR INSERTION CHAPERONE PAOD"/>
    <property type="match status" value="1"/>
</dbReference>
<feature type="domain" description="XdhC Rossmann" evidence="3">
    <location>
        <begin position="212"/>
        <end position="362"/>
    </location>
</feature>
<evidence type="ECO:0000313" key="5">
    <source>
        <dbReference type="Proteomes" id="UP001139485"/>
    </source>
</evidence>
<dbReference type="Proteomes" id="UP001139485">
    <property type="component" value="Unassembled WGS sequence"/>
</dbReference>
<dbReference type="PANTHER" id="PTHR30388">
    <property type="entry name" value="ALDEHYDE OXIDOREDUCTASE MOLYBDENUM COFACTOR ASSEMBLY PROTEIN"/>
    <property type="match status" value="1"/>
</dbReference>
<keyword evidence="5" id="KW-1185">Reference proteome</keyword>
<reference evidence="4" key="1">
    <citation type="submission" date="2022-05" db="EMBL/GenBank/DDBJ databases">
        <authorList>
            <person name="Tuo L."/>
        </authorList>
    </citation>
    <scope>NUCLEOTIDE SEQUENCE</scope>
    <source>
        <strain evidence="4">BSK12Z-4</strain>
    </source>
</reference>
<evidence type="ECO:0000259" key="3">
    <source>
        <dbReference type="Pfam" id="PF13478"/>
    </source>
</evidence>
<feature type="domain" description="XdhC- CoxI" evidence="2">
    <location>
        <begin position="126"/>
        <end position="189"/>
    </location>
</feature>
<sequence length="394" mass="40133">MPTLDPALAALREAFARGEAVGLATVVRTFSSAPRPVGARLVLTPGADPADDTVTGSVSGGCVEAAVYHLAHEALAGAGPRVQRYGVSDDDAFAVGLTCGGTIDVLVEAVSPGTAPELAHLLAQVAAERPAALAVVVEHPDPGLVGRRLVVSEAGVHGSLGLGARADAAVADDVRGALAAGRGGTLGYGPAAERLGEGMTVLVDVHAAPPRLLVYGAIDLADALAEAGSFLGFRVTVTDARPLFATTARFPHADEVVRAQPHEHLAAEAAAGRVDPRTVVVVLTHDPRFDVPLLAVALRLPDHVRPAFVGVMGSRRTHADRLARLHEAGLSSTETALLSSPVGLDLGGRTPAETALSVLGEVVATRHGASGRPLGETTGALHRPDAPLPVPSRQ</sequence>
<dbReference type="Pfam" id="PF13478">
    <property type="entry name" value="XdhC_C"/>
    <property type="match status" value="1"/>
</dbReference>
<dbReference type="InterPro" id="IPR052698">
    <property type="entry name" value="MoCofactor_Util/Proc"/>
</dbReference>